<sequence>MSRQRLIIVAVIAAVAVAAGMWLLWPKPAPPLVAEATAGPYLVRITGTAPKVGVNPLVVEITGSAGESPTPESVTFEPAMPQMGHATTPVVAKPDGAEHYRGDVNLSMPGQWEITVRISDGKDHYDAVLNVTTTG</sequence>
<evidence type="ECO:0000256" key="1">
    <source>
        <dbReference type="SAM" id="Phobius"/>
    </source>
</evidence>
<feature type="transmembrane region" description="Helical" evidence="1">
    <location>
        <begin position="7"/>
        <end position="25"/>
    </location>
</feature>
<dbReference type="AlphaFoldDB" id="A0A124DZ90"/>
<feature type="domain" description="YtkA-like" evidence="2">
    <location>
        <begin position="36"/>
        <end position="116"/>
    </location>
</feature>
<gene>
    <name evidence="3" type="ORF">RMCB_0631</name>
</gene>
<evidence type="ECO:0000313" key="3">
    <source>
        <dbReference type="EMBL" id="GAS86535.1"/>
    </source>
</evidence>
<keyword evidence="1" id="KW-1133">Transmembrane helix</keyword>
<comment type="caution">
    <text evidence="3">The sequence shown here is derived from an EMBL/GenBank/DDBJ whole genome shotgun (WGS) entry which is preliminary data.</text>
</comment>
<keyword evidence="1" id="KW-0812">Transmembrane</keyword>
<dbReference type="STRING" id="146020.RMCB_0631"/>
<organism evidence="3 4">
    <name type="scientific">Mycolicibacterium brisbanense</name>
    <dbReference type="NCBI Taxonomy" id="146020"/>
    <lineage>
        <taxon>Bacteria</taxon>
        <taxon>Bacillati</taxon>
        <taxon>Actinomycetota</taxon>
        <taxon>Actinomycetes</taxon>
        <taxon>Mycobacteriales</taxon>
        <taxon>Mycobacteriaceae</taxon>
        <taxon>Mycolicibacterium</taxon>
    </lineage>
</organism>
<protein>
    <recommendedName>
        <fullName evidence="2">YtkA-like domain-containing protein</fullName>
    </recommendedName>
</protein>
<evidence type="ECO:0000259" key="2">
    <source>
        <dbReference type="Pfam" id="PF13115"/>
    </source>
</evidence>
<dbReference type="Proteomes" id="UP000069620">
    <property type="component" value="Unassembled WGS sequence"/>
</dbReference>
<dbReference type="Pfam" id="PF13115">
    <property type="entry name" value="YtkA"/>
    <property type="match status" value="1"/>
</dbReference>
<reference evidence="4" key="1">
    <citation type="journal article" date="2016" name="Genome Announc.">
        <title>Draft Genome Sequences of Five Rapidly Growing Mycobacterium Species, M. thermoresistibile, M. fortuitum subsp. acetamidolyticum, M. canariasense, M. brisbanense, and M. novocastrense.</title>
        <authorList>
            <person name="Katahira K."/>
            <person name="Ogura Y."/>
            <person name="Gotoh Y."/>
            <person name="Hayashi T."/>
        </authorList>
    </citation>
    <scope>NUCLEOTIDE SEQUENCE [LARGE SCALE GENOMIC DNA]</scope>
    <source>
        <strain evidence="4">JCM15654</strain>
    </source>
</reference>
<dbReference type="RefSeq" id="WP_062827586.1">
    <property type="nucleotide sequence ID" value="NZ_BCSX01000007.1"/>
</dbReference>
<evidence type="ECO:0000313" key="4">
    <source>
        <dbReference type="Proteomes" id="UP000069620"/>
    </source>
</evidence>
<dbReference type="OrthoDB" id="3695826at2"/>
<accession>A0A124DZ90</accession>
<dbReference type="InterPro" id="IPR032693">
    <property type="entry name" value="YtkA-like_dom"/>
</dbReference>
<keyword evidence="1" id="KW-0472">Membrane</keyword>
<reference evidence="4" key="2">
    <citation type="submission" date="2016-02" db="EMBL/GenBank/DDBJ databases">
        <title>Draft genome sequence of five rapidly growing Mycobacterium species.</title>
        <authorList>
            <person name="Katahira K."/>
            <person name="Gotou Y."/>
            <person name="Iida K."/>
            <person name="Ogura Y."/>
            <person name="Hayashi T."/>
        </authorList>
    </citation>
    <scope>NUCLEOTIDE SEQUENCE [LARGE SCALE GENOMIC DNA]</scope>
    <source>
        <strain evidence="4">JCM15654</strain>
    </source>
</reference>
<dbReference type="EMBL" id="BCSX01000007">
    <property type="protein sequence ID" value="GAS86535.1"/>
    <property type="molecule type" value="Genomic_DNA"/>
</dbReference>
<name>A0A124DZ90_9MYCO</name>
<keyword evidence="4" id="KW-1185">Reference proteome</keyword>
<proteinExistence type="predicted"/>